<dbReference type="OrthoDB" id="414175at2759"/>
<proteinExistence type="predicted"/>
<dbReference type="PANTHER" id="PTHR10811">
    <property type="entry name" value="FRINGE-RELATED"/>
    <property type="match status" value="1"/>
</dbReference>
<evidence type="ECO:0000256" key="1">
    <source>
        <dbReference type="SAM" id="SignalP"/>
    </source>
</evidence>
<sequence length="457" mass="50871">MVASALVLLLLLRKFNEDARSYTFDRYDSRPPGPQNITLDLSYLQGYDISSTFTYARRMITTKPFEGERSTLTKINETLFPDYRILEKGGLSAQEVTELAPLALQVPVFPKFDTSIMSFGIATSIPRLNDSIPQLSHWLSNTSSLLTVVAPSHNDTLDVELAMQNPPISINLNITTSSLPFVKAYFSLVKRLYDSRTANTQWLVLIDDDTFIPSLPYLISHLSNIYDSSKPQLVAAISDDFDQIRTWGMIPFGGGGIFISVPLAALLVAPGVWEKCMASSRNQGDGIFSDCVSIYTDVKPIFDHGLNQMDIMGSPNAGDGYFESGRRMLTVHHWKSWFDADIPLAAKVSEVVGDEGVFMRWCFAGGVVLSNGYSIVEYGEGIGDVDLSKVERTWDGTDGRWLHHIGPLRSKLKEDKKKSFRLIDAEMVEGGLRQIYLHKATEGEAGVDGVLELFWLK</sequence>
<feature type="chain" id="PRO_5040285052" description="Glycosyltransferase family 31 protein" evidence="1">
    <location>
        <begin position="22"/>
        <end position="457"/>
    </location>
</feature>
<name>A0A9P6VR61_9HELO</name>
<keyword evidence="1" id="KW-0732">Signal</keyword>
<organism evidence="2 3">
    <name type="scientific">Hyphodiscus hymeniophilus</name>
    <dbReference type="NCBI Taxonomy" id="353542"/>
    <lineage>
        <taxon>Eukaryota</taxon>
        <taxon>Fungi</taxon>
        <taxon>Dikarya</taxon>
        <taxon>Ascomycota</taxon>
        <taxon>Pezizomycotina</taxon>
        <taxon>Leotiomycetes</taxon>
        <taxon>Helotiales</taxon>
        <taxon>Hyphodiscaceae</taxon>
        <taxon>Hyphodiscus</taxon>
    </lineage>
</organism>
<dbReference type="Gene3D" id="3.90.550.50">
    <property type="match status" value="1"/>
</dbReference>
<reference evidence="2" key="1">
    <citation type="submission" date="2019-07" db="EMBL/GenBank/DDBJ databases">
        <title>Hyphodiscus hymeniophilus genome sequencing and assembly.</title>
        <authorList>
            <person name="Kramer G."/>
            <person name="Nodwell J."/>
        </authorList>
    </citation>
    <scope>NUCLEOTIDE SEQUENCE</scope>
    <source>
        <strain evidence="2">ATCC 34498</strain>
    </source>
</reference>
<protein>
    <recommendedName>
        <fullName evidence="4">Glycosyltransferase family 31 protein</fullName>
    </recommendedName>
</protein>
<dbReference type="EMBL" id="VNKQ01000003">
    <property type="protein sequence ID" value="KAG0652087.1"/>
    <property type="molecule type" value="Genomic_DNA"/>
</dbReference>
<feature type="signal peptide" evidence="1">
    <location>
        <begin position="1"/>
        <end position="21"/>
    </location>
</feature>
<keyword evidence="3" id="KW-1185">Reference proteome</keyword>
<dbReference type="AlphaFoldDB" id="A0A9P6VR61"/>
<evidence type="ECO:0008006" key="4">
    <source>
        <dbReference type="Google" id="ProtNLM"/>
    </source>
</evidence>
<evidence type="ECO:0000313" key="3">
    <source>
        <dbReference type="Proteomes" id="UP000785200"/>
    </source>
</evidence>
<evidence type="ECO:0000313" key="2">
    <source>
        <dbReference type="EMBL" id="KAG0652087.1"/>
    </source>
</evidence>
<accession>A0A9P6VR61</accession>
<comment type="caution">
    <text evidence="2">The sequence shown here is derived from an EMBL/GenBank/DDBJ whole genome shotgun (WGS) entry which is preliminary data.</text>
</comment>
<gene>
    <name evidence="2" type="ORF">D0Z07_1440</name>
</gene>
<dbReference type="Proteomes" id="UP000785200">
    <property type="component" value="Unassembled WGS sequence"/>
</dbReference>